<gene>
    <name evidence="1" type="ORF">NCS57_01431300</name>
</gene>
<reference evidence="1" key="1">
    <citation type="submission" date="2022-06" db="EMBL/GenBank/DDBJ databases">
        <title>Fusarium solani species complex genomes reveal bases of compartmentalisation and animal pathogenesis.</title>
        <authorList>
            <person name="Tsai I.J."/>
        </authorList>
    </citation>
    <scope>NUCLEOTIDE SEQUENCE</scope>
    <source>
        <strain evidence="1">Fu6.1</strain>
    </source>
</reference>
<comment type="caution">
    <text evidence="1">The sequence shown here is derived from an EMBL/GenBank/DDBJ whole genome shotgun (WGS) entry which is preliminary data.</text>
</comment>
<sequence>MWFHVDRVKPNPDYLPTLGQAKGAPALHYSQQQVNLLFTNVIEQTISYFPPGWALDKTMSMTIVACDALDGKSDGVVSRTDLCKLHFDIDDVVGEPYSCDAIESNGSLRSHVAKSTATPAQSDIVMA</sequence>
<evidence type="ECO:0000313" key="2">
    <source>
        <dbReference type="Proteomes" id="UP001065298"/>
    </source>
</evidence>
<proteinExistence type="predicted"/>
<accession>A0ACC0QDW2</accession>
<dbReference type="Proteomes" id="UP001065298">
    <property type="component" value="Chromosome 12"/>
</dbReference>
<dbReference type="EMBL" id="CM046514">
    <property type="protein sequence ID" value="KAI8650957.1"/>
    <property type="molecule type" value="Genomic_DNA"/>
</dbReference>
<keyword evidence="1" id="KW-0378">Hydrolase</keyword>
<evidence type="ECO:0000313" key="1">
    <source>
        <dbReference type="EMBL" id="KAI8650957.1"/>
    </source>
</evidence>
<protein>
    <submittedName>
        <fullName evidence="1">Carboxylic ester hydrolase</fullName>
    </submittedName>
</protein>
<keyword evidence="2" id="KW-1185">Reference proteome</keyword>
<organism evidence="1 2">
    <name type="scientific">Fusarium keratoplasticum</name>
    <dbReference type="NCBI Taxonomy" id="1328300"/>
    <lineage>
        <taxon>Eukaryota</taxon>
        <taxon>Fungi</taxon>
        <taxon>Dikarya</taxon>
        <taxon>Ascomycota</taxon>
        <taxon>Pezizomycotina</taxon>
        <taxon>Sordariomycetes</taxon>
        <taxon>Hypocreomycetidae</taxon>
        <taxon>Hypocreales</taxon>
        <taxon>Nectriaceae</taxon>
        <taxon>Fusarium</taxon>
        <taxon>Fusarium solani species complex</taxon>
    </lineage>
</organism>
<name>A0ACC0QDW2_9HYPO</name>